<comment type="caution">
    <text evidence="1">The sequence shown here is derived from an EMBL/GenBank/DDBJ whole genome shotgun (WGS) entry which is preliminary data.</text>
</comment>
<proteinExistence type="predicted"/>
<name>A0A444XEQ0_ARAHY</name>
<accession>A0A444XEQ0</accession>
<gene>
    <name evidence="1" type="ORF">Ahy_B09g095539</name>
</gene>
<reference evidence="1 2" key="1">
    <citation type="submission" date="2019-01" db="EMBL/GenBank/DDBJ databases">
        <title>Sequencing of cultivated peanut Arachis hypogaea provides insights into genome evolution and oil improvement.</title>
        <authorList>
            <person name="Chen X."/>
        </authorList>
    </citation>
    <scope>NUCLEOTIDE SEQUENCE [LARGE SCALE GENOMIC DNA]</scope>
    <source>
        <strain evidence="2">cv. Fuhuasheng</strain>
        <tissue evidence="1">Leaves</tissue>
    </source>
</reference>
<sequence length="77" mass="8707">MIAAVIHPFAEHIAYFMLFAIPKLTAVFTKTASVGAMLGYVTYIDFMNNMGHCNFELLPHSLFSFFPPLKFLLYTPS</sequence>
<organism evidence="1 2">
    <name type="scientific">Arachis hypogaea</name>
    <name type="common">Peanut</name>
    <dbReference type="NCBI Taxonomy" id="3818"/>
    <lineage>
        <taxon>Eukaryota</taxon>
        <taxon>Viridiplantae</taxon>
        <taxon>Streptophyta</taxon>
        <taxon>Embryophyta</taxon>
        <taxon>Tracheophyta</taxon>
        <taxon>Spermatophyta</taxon>
        <taxon>Magnoliopsida</taxon>
        <taxon>eudicotyledons</taxon>
        <taxon>Gunneridae</taxon>
        <taxon>Pentapetalae</taxon>
        <taxon>rosids</taxon>
        <taxon>fabids</taxon>
        <taxon>Fabales</taxon>
        <taxon>Fabaceae</taxon>
        <taxon>Papilionoideae</taxon>
        <taxon>50 kb inversion clade</taxon>
        <taxon>dalbergioids sensu lato</taxon>
        <taxon>Dalbergieae</taxon>
        <taxon>Pterocarpus clade</taxon>
        <taxon>Arachis</taxon>
    </lineage>
</organism>
<keyword evidence="2" id="KW-1185">Reference proteome</keyword>
<dbReference type="InterPro" id="IPR050307">
    <property type="entry name" value="Sterol_Desaturase_Related"/>
</dbReference>
<evidence type="ECO:0000313" key="1">
    <source>
        <dbReference type="EMBL" id="RYQ88206.1"/>
    </source>
</evidence>
<dbReference type="AlphaFoldDB" id="A0A444XEQ0"/>
<dbReference type="Proteomes" id="UP000289738">
    <property type="component" value="Chromosome B09"/>
</dbReference>
<dbReference type="PANTHER" id="PTHR11863">
    <property type="entry name" value="STEROL DESATURASE"/>
    <property type="match status" value="1"/>
</dbReference>
<evidence type="ECO:0000313" key="2">
    <source>
        <dbReference type="Proteomes" id="UP000289738"/>
    </source>
</evidence>
<protein>
    <submittedName>
        <fullName evidence="1">Uncharacterized protein</fullName>
    </submittedName>
</protein>
<dbReference type="EMBL" id="SDMP01000019">
    <property type="protein sequence ID" value="RYQ88206.1"/>
    <property type="molecule type" value="Genomic_DNA"/>
</dbReference>